<sequence>MCRTAARPPDNPDRPDTLTDVTTLLRPSSRRSAGRRSGRALLTPVLLTVALGVASVATPRDVAVSRLLPAAPALAASMWSVAATVALGLLALIVVVIVEMVYHQPAVLFTGGAIAAVTAAAGYACHIRLERERALLQVRSVAEAAQSVVLRPVPYRVGGMRVETLYLAAAAEARIGGDLYEVVDTPFGVRLLIGDVRGKGLSAVGVAGAVVNSFREAAFDESDLTALARRLDTSLVRHGAAYTSGESAERFATAVLVQIPHGGGTAEVVNCGHPPPIVISGADVRAVEPTAPSPPLNMAALIGADYTVDRVPLAPGDQLLLYTDGVTETRDGEGRFFPLLPWLRAQDPVPPRRLLDLLHDRLLSYGGGGLDDDIAALVVQVGPDT</sequence>
<dbReference type="Pfam" id="PF07228">
    <property type="entry name" value="SpoIIE"/>
    <property type="match status" value="1"/>
</dbReference>
<evidence type="ECO:0000313" key="5">
    <source>
        <dbReference type="EMBL" id="NJP45724.1"/>
    </source>
</evidence>
<evidence type="ECO:0000256" key="1">
    <source>
        <dbReference type="ARBA" id="ARBA00022801"/>
    </source>
</evidence>
<dbReference type="SMART" id="SM00331">
    <property type="entry name" value="PP2C_SIG"/>
    <property type="match status" value="1"/>
</dbReference>
<dbReference type="PANTHER" id="PTHR43156:SF2">
    <property type="entry name" value="STAGE II SPORULATION PROTEIN E"/>
    <property type="match status" value="1"/>
</dbReference>
<keyword evidence="3" id="KW-0472">Membrane</keyword>
<feature type="transmembrane region" description="Helical" evidence="3">
    <location>
        <begin position="40"/>
        <end position="58"/>
    </location>
</feature>
<keyword evidence="6" id="KW-1185">Reference proteome</keyword>
<evidence type="ECO:0000313" key="6">
    <source>
        <dbReference type="Proteomes" id="UP000734511"/>
    </source>
</evidence>
<protein>
    <submittedName>
        <fullName evidence="5">Serine/threonine-protein phosphatase</fullName>
    </submittedName>
</protein>
<organism evidence="5 6">
    <name type="scientific">Actinacidiphila epipremni</name>
    <dbReference type="NCBI Taxonomy" id="2053013"/>
    <lineage>
        <taxon>Bacteria</taxon>
        <taxon>Bacillati</taxon>
        <taxon>Actinomycetota</taxon>
        <taxon>Actinomycetes</taxon>
        <taxon>Kitasatosporales</taxon>
        <taxon>Streptomycetaceae</taxon>
        <taxon>Actinacidiphila</taxon>
    </lineage>
</organism>
<dbReference type="Proteomes" id="UP000734511">
    <property type="component" value="Unassembled WGS sequence"/>
</dbReference>
<dbReference type="PROSITE" id="PS51746">
    <property type="entry name" value="PPM_2"/>
    <property type="match status" value="1"/>
</dbReference>
<accession>A0ABX0ZP90</accession>
<feature type="transmembrane region" description="Helical" evidence="3">
    <location>
        <begin position="78"/>
        <end position="98"/>
    </location>
</feature>
<keyword evidence="3" id="KW-1133">Transmembrane helix</keyword>
<evidence type="ECO:0000256" key="3">
    <source>
        <dbReference type="SAM" id="Phobius"/>
    </source>
</evidence>
<dbReference type="InterPro" id="IPR052016">
    <property type="entry name" value="Bact_Sigma-Reg"/>
</dbReference>
<keyword evidence="3" id="KW-0812">Transmembrane</keyword>
<evidence type="ECO:0000259" key="4">
    <source>
        <dbReference type="PROSITE" id="PS51746"/>
    </source>
</evidence>
<comment type="caution">
    <text evidence="5">The sequence shown here is derived from an EMBL/GenBank/DDBJ whole genome shotgun (WGS) entry which is preliminary data.</text>
</comment>
<evidence type="ECO:0000256" key="2">
    <source>
        <dbReference type="SAM" id="MobiDB-lite"/>
    </source>
</evidence>
<dbReference type="InterPro" id="IPR036457">
    <property type="entry name" value="PPM-type-like_dom_sf"/>
</dbReference>
<dbReference type="PANTHER" id="PTHR43156">
    <property type="entry name" value="STAGE II SPORULATION PROTEIN E-RELATED"/>
    <property type="match status" value="1"/>
</dbReference>
<reference evidence="5 6" key="1">
    <citation type="submission" date="2020-03" db="EMBL/GenBank/DDBJ databases">
        <title>WGS of actinomycetes isolated from Thailand.</title>
        <authorList>
            <person name="Thawai C."/>
        </authorList>
    </citation>
    <scope>NUCLEOTIDE SEQUENCE [LARGE SCALE GENOMIC DNA]</scope>
    <source>
        <strain evidence="5 6">PRB2-1</strain>
    </source>
</reference>
<feature type="transmembrane region" description="Helical" evidence="3">
    <location>
        <begin position="105"/>
        <end position="124"/>
    </location>
</feature>
<keyword evidence="1" id="KW-0378">Hydrolase</keyword>
<dbReference type="Gene3D" id="3.60.40.10">
    <property type="entry name" value="PPM-type phosphatase domain"/>
    <property type="match status" value="1"/>
</dbReference>
<gene>
    <name evidence="5" type="ORF">HCN08_20290</name>
</gene>
<feature type="region of interest" description="Disordered" evidence="2">
    <location>
        <begin position="1"/>
        <end position="20"/>
    </location>
</feature>
<dbReference type="InterPro" id="IPR001932">
    <property type="entry name" value="PPM-type_phosphatase-like_dom"/>
</dbReference>
<proteinExistence type="predicted"/>
<name>A0ABX0ZP90_9ACTN</name>
<dbReference type="EMBL" id="JAATEJ010000017">
    <property type="protein sequence ID" value="NJP45724.1"/>
    <property type="molecule type" value="Genomic_DNA"/>
</dbReference>
<feature type="domain" description="PPM-type phosphatase" evidence="4">
    <location>
        <begin position="179"/>
        <end position="381"/>
    </location>
</feature>
<dbReference type="SUPFAM" id="SSF81606">
    <property type="entry name" value="PP2C-like"/>
    <property type="match status" value="1"/>
</dbReference>